<dbReference type="AlphaFoldDB" id="A0A9D9E2Q8"/>
<keyword evidence="1" id="KW-1133">Transmembrane helix</keyword>
<dbReference type="Proteomes" id="UP000823615">
    <property type="component" value="Unassembled WGS sequence"/>
</dbReference>
<comment type="caution">
    <text evidence="2">The sequence shown here is derived from an EMBL/GenBank/DDBJ whole genome shotgun (WGS) entry which is preliminary data.</text>
</comment>
<accession>A0A9D9E2Q8</accession>
<reference evidence="2" key="1">
    <citation type="submission" date="2020-10" db="EMBL/GenBank/DDBJ databases">
        <authorList>
            <person name="Gilroy R."/>
        </authorList>
    </citation>
    <scope>NUCLEOTIDE SEQUENCE</scope>
    <source>
        <strain evidence="2">7293</strain>
    </source>
</reference>
<dbReference type="EMBL" id="JADIMT010000044">
    <property type="protein sequence ID" value="MBO8436019.1"/>
    <property type="molecule type" value="Genomic_DNA"/>
</dbReference>
<gene>
    <name evidence="2" type="ORF">IAA97_03470</name>
</gene>
<sequence>MKTKSLRIYISLIALIIAAIYVLLFVAFASTPYSSQSVFFLVLIPFVIAVNWASLFFTAQYRNDEGVITSIMPVLISQVLYTVLSLVIACILSLFRASMKTQIVIQVVILLVGVIGIMIAFFSASASKESTKVQMENLQSVKDIRAQFRKTLDEMEAKGLEGDNLSLLSSLYDDYAHIAPCNKAEAAALDKQIAETLTEISSRKASECDGSISMLRFLVKRRLSIRS</sequence>
<evidence type="ECO:0000313" key="3">
    <source>
        <dbReference type="Proteomes" id="UP000823615"/>
    </source>
</evidence>
<organism evidence="2 3">
    <name type="scientific">Candidatus Ornithospirochaeta stercoripullorum</name>
    <dbReference type="NCBI Taxonomy" id="2840899"/>
    <lineage>
        <taxon>Bacteria</taxon>
        <taxon>Pseudomonadati</taxon>
        <taxon>Spirochaetota</taxon>
        <taxon>Spirochaetia</taxon>
        <taxon>Spirochaetales</taxon>
        <taxon>Spirochaetaceae</taxon>
        <taxon>Spirochaetaceae incertae sedis</taxon>
        <taxon>Candidatus Ornithospirochaeta</taxon>
    </lineage>
</organism>
<keyword evidence="1" id="KW-0472">Membrane</keyword>
<feature type="transmembrane region" description="Helical" evidence="1">
    <location>
        <begin position="37"/>
        <end position="59"/>
    </location>
</feature>
<feature type="transmembrane region" description="Helical" evidence="1">
    <location>
        <begin position="71"/>
        <end position="97"/>
    </location>
</feature>
<keyword evidence="1" id="KW-0812">Transmembrane</keyword>
<protein>
    <submittedName>
        <fullName evidence="2">Uncharacterized protein</fullName>
    </submittedName>
</protein>
<evidence type="ECO:0000313" key="2">
    <source>
        <dbReference type="EMBL" id="MBO8436019.1"/>
    </source>
</evidence>
<name>A0A9D9E2Q8_9SPIO</name>
<feature type="transmembrane region" description="Helical" evidence="1">
    <location>
        <begin position="12"/>
        <end position="31"/>
    </location>
</feature>
<feature type="transmembrane region" description="Helical" evidence="1">
    <location>
        <begin position="103"/>
        <end position="122"/>
    </location>
</feature>
<proteinExistence type="predicted"/>
<reference evidence="2" key="2">
    <citation type="journal article" date="2021" name="PeerJ">
        <title>Extensive microbial diversity within the chicken gut microbiome revealed by metagenomics and culture.</title>
        <authorList>
            <person name="Gilroy R."/>
            <person name="Ravi A."/>
            <person name="Getino M."/>
            <person name="Pursley I."/>
            <person name="Horton D.L."/>
            <person name="Alikhan N.F."/>
            <person name="Baker D."/>
            <person name="Gharbi K."/>
            <person name="Hall N."/>
            <person name="Watson M."/>
            <person name="Adriaenssens E.M."/>
            <person name="Foster-Nyarko E."/>
            <person name="Jarju S."/>
            <person name="Secka A."/>
            <person name="Antonio M."/>
            <person name="Oren A."/>
            <person name="Chaudhuri R.R."/>
            <person name="La Ragione R."/>
            <person name="Hildebrand F."/>
            <person name="Pallen M.J."/>
        </authorList>
    </citation>
    <scope>NUCLEOTIDE SEQUENCE</scope>
    <source>
        <strain evidence="2">7293</strain>
    </source>
</reference>
<evidence type="ECO:0000256" key="1">
    <source>
        <dbReference type="SAM" id="Phobius"/>
    </source>
</evidence>